<dbReference type="EMBL" id="CP002454">
    <property type="protein sequence ID" value="ADV68855.1"/>
    <property type="molecule type" value="Genomic_DNA"/>
</dbReference>
<keyword evidence="8" id="KW-1185">Reference proteome</keyword>
<reference evidence="8" key="2">
    <citation type="submission" date="2011-01" db="EMBL/GenBank/DDBJ databases">
        <title>The complete genome of Deinococcus maricopensis DSM 21211.</title>
        <authorList>
            <consortium name="US DOE Joint Genome Institute (JGI-PGF)"/>
            <person name="Lucas S."/>
            <person name="Copeland A."/>
            <person name="Lapidus A."/>
            <person name="Goodwin L."/>
            <person name="Pitluck S."/>
            <person name="Kyrpides N."/>
            <person name="Mavromatis K."/>
            <person name="Pagani I."/>
            <person name="Ivanova N."/>
            <person name="Ovchinnikova G."/>
            <person name="Zeytun A."/>
            <person name="Detter J.C."/>
            <person name="Han C."/>
            <person name="Land M."/>
            <person name="Hauser L."/>
            <person name="Markowitz V."/>
            <person name="Cheng J.-F."/>
            <person name="Hugenholtz P."/>
            <person name="Woyke T."/>
            <person name="Wu D."/>
            <person name="Pukall R."/>
            <person name="Gehrich-Schroeter G."/>
            <person name="Brambilla E."/>
            <person name="Klenk H.-P."/>
            <person name="Eisen J.A."/>
        </authorList>
    </citation>
    <scope>NUCLEOTIDE SEQUENCE [LARGE SCALE GENOMIC DNA]</scope>
    <source>
        <strain evidence="8">DSM 21211 / LMG 22137 / NRRL B-23946 / LB-34</strain>
    </source>
</reference>
<accession>E8U4J0</accession>
<evidence type="ECO:0000256" key="3">
    <source>
        <dbReference type="ARBA" id="ARBA00022692"/>
    </source>
</evidence>
<name>E8U4J0_DEIML</name>
<dbReference type="GO" id="GO:0016020">
    <property type="term" value="C:membrane"/>
    <property type="evidence" value="ECO:0007669"/>
    <property type="project" value="UniProtKB-SubCell"/>
</dbReference>
<dbReference type="KEGG" id="dmr:Deima_3228"/>
<dbReference type="PROSITE" id="PS51257">
    <property type="entry name" value="PROKAR_LIPOPROTEIN"/>
    <property type="match status" value="1"/>
</dbReference>
<dbReference type="STRING" id="709986.Deima_3228"/>
<sequence>MRASIPGNAVPDFTTLLRDHLPDLSVGAVLGFACGYALKKAGRAALLILGLLFIAVQLLAAQGFVHVDWTRVQSAFQPLLEEGGRALGDRVLQVLTTNLPFGASFTAALLLGLRTR</sequence>
<dbReference type="HOGENOM" id="CLU_095425_1_0_0"/>
<feature type="transmembrane region" description="Helical" evidence="6">
    <location>
        <begin position="91"/>
        <end position="113"/>
    </location>
</feature>
<gene>
    <name evidence="7" type="ordered locus">Deima_3228</name>
</gene>
<keyword evidence="3 6" id="KW-0812">Transmembrane</keyword>
<reference evidence="7 8" key="1">
    <citation type="journal article" date="2011" name="Stand. Genomic Sci.">
        <title>Complete genome sequence of Deinococcus maricopensis type strain (LB-34).</title>
        <authorList>
            <person name="Pukall R."/>
            <person name="Zeytun A."/>
            <person name="Lucas S."/>
            <person name="Lapidus A."/>
            <person name="Hammon N."/>
            <person name="Deshpande S."/>
            <person name="Nolan M."/>
            <person name="Cheng J.F."/>
            <person name="Pitluck S."/>
            <person name="Liolios K."/>
            <person name="Pagani I."/>
            <person name="Mikhailova N."/>
            <person name="Ivanova N."/>
            <person name="Mavromatis K."/>
            <person name="Pati A."/>
            <person name="Tapia R."/>
            <person name="Han C."/>
            <person name="Goodwin L."/>
            <person name="Chen A."/>
            <person name="Palaniappan K."/>
            <person name="Land M."/>
            <person name="Hauser L."/>
            <person name="Chang Y.J."/>
            <person name="Jeffries C.D."/>
            <person name="Brambilla E.M."/>
            <person name="Rohde M."/>
            <person name="Goker M."/>
            <person name="Detter J.C."/>
            <person name="Woyke T."/>
            <person name="Bristow J."/>
            <person name="Eisen J.A."/>
            <person name="Markowitz V."/>
            <person name="Hugenholtz P."/>
            <person name="Kyrpides N.C."/>
            <person name="Klenk H.P."/>
        </authorList>
    </citation>
    <scope>NUCLEOTIDE SEQUENCE [LARGE SCALE GENOMIC DNA]</scope>
    <source>
        <strain evidence="8">DSM 21211 / LMG 22137 / NRRL B-23946 / LB-34</strain>
    </source>
</reference>
<protein>
    <submittedName>
        <fullName evidence="7">FUN14 family protein</fullName>
    </submittedName>
</protein>
<dbReference type="eggNOG" id="COG2383">
    <property type="taxonomic scope" value="Bacteria"/>
</dbReference>
<evidence type="ECO:0000256" key="6">
    <source>
        <dbReference type="SAM" id="Phobius"/>
    </source>
</evidence>
<dbReference type="Pfam" id="PF04930">
    <property type="entry name" value="FUN14"/>
    <property type="match status" value="1"/>
</dbReference>
<feature type="transmembrane region" description="Helical" evidence="6">
    <location>
        <begin position="20"/>
        <end position="38"/>
    </location>
</feature>
<evidence type="ECO:0000256" key="1">
    <source>
        <dbReference type="ARBA" id="ARBA00004370"/>
    </source>
</evidence>
<evidence type="ECO:0000313" key="7">
    <source>
        <dbReference type="EMBL" id="ADV68855.1"/>
    </source>
</evidence>
<feature type="transmembrane region" description="Helical" evidence="6">
    <location>
        <begin position="45"/>
        <end position="65"/>
    </location>
</feature>
<organism evidence="7 8">
    <name type="scientific">Deinococcus maricopensis (strain DSM 21211 / LMG 22137 / NRRL B-23946 / LB-34)</name>
    <dbReference type="NCBI Taxonomy" id="709986"/>
    <lineage>
        <taxon>Bacteria</taxon>
        <taxon>Thermotogati</taxon>
        <taxon>Deinococcota</taxon>
        <taxon>Deinococci</taxon>
        <taxon>Deinococcales</taxon>
        <taxon>Deinococcaceae</taxon>
        <taxon>Deinococcus</taxon>
    </lineage>
</organism>
<dbReference type="Proteomes" id="UP000008635">
    <property type="component" value="Chromosome"/>
</dbReference>
<dbReference type="AlphaFoldDB" id="E8U4J0"/>
<comment type="similarity">
    <text evidence="2">Belongs to the FUN14 family.</text>
</comment>
<evidence type="ECO:0000256" key="4">
    <source>
        <dbReference type="ARBA" id="ARBA00022989"/>
    </source>
</evidence>
<dbReference type="InterPro" id="IPR007014">
    <property type="entry name" value="FUN14"/>
</dbReference>
<keyword evidence="4 6" id="KW-1133">Transmembrane helix</keyword>
<keyword evidence="5 6" id="KW-0472">Membrane</keyword>
<proteinExistence type="inferred from homology"/>
<evidence type="ECO:0000313" key="8">
    <source>
        <dbReference type="Proteomes" id="UP000008635"/>
    </source>
</evidence>
<dbReference type="PANTHER" id="PTHR21346">
    <property type="entry name" value="FUN14 DOMAIN CONTAINING"/>
    <property type="match status" value="1"/>
</dbReference>
<dbReference type="PANTHER" id="PTHR21346:SF10">
    <property type="entry name" value="TRANSMEMBRANE PROTEIN"/>
    <property type="match status" value="1"/>
</dbReference>
<evidence type="ECO:0000256" key="2">
    <source>
        <dbReference type="ARBA" id="ARBA00009160"/>
    </source>
</evidence>
<comment type="subcellular location">
    <subcellularLocation>
        <location evidence="1">Membrane</location>
    </subcellularLocation>
</comment>
<evidence type="ECO:0000256" key="5">
    <source>
        <dbReference type="ARBA" id="ARBA00023136"/>
    </source>
</evidence>